<evidence type="ECO:0000256" key="4">
    <source>
        <dbReference type="ARBA" id="ARBA00022692"/>
    </source>
</evidence>
<reference evidence="13" key="1">
    <citation type="submission" date="2022-10" db="EMBL/GenBank/DDBJ databases">
        <title>Genome assembly of Pristionchus species.</title>
        <authorList>
            <person name="Yoshida K."/>
            <person name="Sommer R.J."/>
        </authorList>
    </citation>
    <scope>NUCLEOTIDE SEQUENCE [LARGE SCALE GENOMIC DNA]</scope>
    <source>
        <strain evidence="13">RS5460</strain>
    </source>
</reference>
<feature type="domain" description="Exostosin GT47" evidence="10">
    <location>
        <begin position="207"/>
        <end position="436"/>
    </location>
</feature>
<comment type="similarity">
    <text evidence="2">Belongs to the glycosyltransferase 47 family.</text>
</comment>
<name>A0AAN5C880_9BILA</name>
<evidence type="ECO:0000256" key="9">
    <source>
        <dbReference type="SAM" id="Coils"/>
    </source>
</evidence>
<evidence type="ECO:0000256" key="7">
    <source>
        <dbReference type="ARBA" id="ARBA00023136"/>
    </source>
</evidence>
<evidence type="ECO:0000256" key="1">
    <source>
        <dbReference type="ARBA" id="ARBA00004648"/>
    </source>
</evidence>
<evidence type="ECO:0000256" key="3">
    <source>
        <dbReference type="ARBA" id="ARBA00022679"/>
    </source>
</evidence>
<comment type="subcellular location">
    <subcellularLocation>
        <location evidence="1">Endoplasmic reticulum membrane</location>
        <topology evidence="1">Single-pass type II membrane protein</topology>
    </subcellularLocation>
</comment>
<keyword evidence="7" id="KW-0472">Membrane</keyword>
<evidence type="ECO:0000256" key="5">
    <source>
        <dbReference type="ARBA" id="ARBA00022824"/>
    </source>
</evidence>
<dbReference type="AlphaFoldDB" id="A0AAN5C880"/>
<dbReference type="Proteomes" id="UP001328107">
    <property type="component" value="Unassembled WGS sequence"/>
</dbReference>
<evidence type="ECO:0000256" key="2">
    <source>
        <dbReference type="ARBA" id="ARBA00010271"/>
    </source>
</evidence>
<keyword evidence="4" id="KW-0812">Transmembrane</keyword>
<dbReference type="InterPro" id="IPR015338">
    <property type="entry name" value="GT64_dom"/>
</dbReference>
<protein>
    <submittedName>
        <fullName evidence="12">Uncharacterized protein</fullName>
    </submittedName>
</protein>
<feature type="domain" description="Glycosyl transferase 64" evidence="11">
    <location>
        <begin position="598"/>
        <end position="836"/>
    </location>
</feature>
<sequence>YGCPVSSLRDGMVTVARFQQMLLRWDEPLSITVSKKTLFLGLSSAVALWILFTVIRGHDRTVAEYGSYLSHETDYDETGCPAVPLPERIADLRRILLSVRSEVVDSSARLDAIIKQYEEISHQIPEKQNQLAQIQAEIENAKSLLRDLNDRRNVRVSLPSRPLLPNNSLIHSRKEYSGSLEDSIDYSRCSITSPLRVFLYPSARGNALYDVIKESAYYDSSPSSACLFVVVLNEQSNSSLKDLPYWAETGSNHVVLNTKKAPISVGETSHAQIVQTEFTPGSFRRSFDVLLPLTSSSLRRRSIDDWRRLPQLLPYSKKYLLTLVVRNRWSTYERDVQNIDRSMKKSEDEMRVEECGEEEGNCEERLKAAFSQSYFVVLSSPRRLIFDLLLALRQGTIPVIMRRDVNLPLEEVVDWSRVLLRLPLSRLPELHYTLRNIPMADVLEMRRRGRRLLEEYFDSADALWNSLSSLLSTRLSLPPRGSASSPAPPLFNGTFIAPIQTPVNQPLYSDAEYLGPLEAPFESPAYLHNVTAMGMYGYDRWNEQFSLGGTPEFLIGASEMPNGAEFLEDTAAGFRPIEPGSGKEFSLALGGNRQREQFTVVMLTYNRDAVLTASLERLHKCPYINKVIVVWNNIEREPQGAWPKLHVPVEFIRADRNSLNNRFVPWDRIQTEAVLSLDDDIDLKHHEIVFAFRVWRENRRKLVGFPARQHSRFGSDLFYNSNHTCQLSMVLTGAAFIHKSYFYSYTYDMPAAIREHVDKVTNCEDIAMNFLIAHLTREPPLKTTSKWTMKCDTCTESLWSDGDHFNERHECIRLFQNIYGYNPLRYSQYRADSILFKTRIPADMQKCFRYV</sequence>
<evidence type="ECO:0000256" key="6">
    <source>
        <dbReference type="ARBA" id="ARBA00022989"/>
    </source>
</evidence>
<feature type="non-terminal residue" evidence="12">
    <location>
        <position position="1"/>
    </location>
</feature>
<dbReference type="GO" id="GO:0016757">
    <property type="term" value="F:glycosyltransferase activity"/>
    <property type="evidence" value="ECO:0007669"/>
    <property type="project" value="InterPro"/>
</dbReference>
<keyword evidence="8" id="KW-1015">Disulfide bond</keyword>
<gene>
    <name evidence="12" type="ORF">PMAYCL1PPCAC_11433</name>
</gene>
<dbReference type="Pfam" id="PF09258">
    <property type="entry name" value="Glyco_transf_64"/>
    <property type="match status" value="1"/>
</dbReference>
<evidence type="ECO:0000313" key="13">
    <source>
        <dbReference type="Proteomes" id="UP001328107"/>
    </source>
</evidence>
<organism evidence="12 13">
    <name type="scientific">Pristionchus mayeri</name>
    <dbReference type="NCBI Taxonomy" id="1317129"/>
    <lineage>
        <taxon>Eukaryota</taxon>
        <taxon>Metazoa</taxon>
        <taxon>Ecdysozoa</taxon>
        <taxon>Nematoda</taxon>
        <taxon>Chromadorea</taxon>
        <taxon>Rhabditida</taxon>
        <taxon>Rhabditina</taxon>
        <taxon>Diplogasteromorpha</taxon>
        <taxon>Diplogasteroidea</taxon>
        <taxon>Neodiplogasteridae</taxon>
        <taxon>Pristionchus</taxon>
    </lineage>
</organism>
<keyword evidence="3" id="KW-0808">Transferase</keyword>
<keyword evidence="5" id="KW-0256">Endoplasmic reticulum</keyword>
<evidence type="ECO:0000259" key="10">
    <source>
        <dbReference type="Pfam" id="PF03016"/>
    </source>
</evidence>
<proteinExistence type="inferred from homology"/>
<dbReference type="InterPro" id="IPR029044">
    <property type="entry name" value="Nucleotide-diphossugar_trans"/>
</dbReference>
<dbReference type="Gene3D" id="3.90.550.10">
    <property type="entry name" value="Spore Coat Polysaccharide Biosynthesis Protein SpsA, Chain A"/>
    <property type="match status" value="1"/>
</dbReference>
<feature type="coiled-coil region" evidence="9">
    <location>
        <begin position="117"/>
        <end position="151"/>
    </location>
</feature>
<keyword evidence="9" id="KW-0175">Coiled coil</keyword>
<dbReference type="PANTHER" id="PTHR48261:SF2">
    <property type="entry name" value="ACETYLGLUCOSAMINYLTRANSFERASE"/>
    <property type="match status" value="1"/>
</dbReference>
<dbReference type="InterPro" id="IPR040911">
    <property type="entry name" value="Exostosin_GT47"/>
</dbReference>
<dbReference type="Pfam" id="PF03016">
    <property type="entry name" value="Exostosin_GT47"/>
    <property type="match status" value="1"/>
</dbReference>
<dbReference type="InterPro" id="IPR004263">
    <property type="entry name" value="Exostosin"/>
</dbReference>
<dbReference type="EMBL" id="BTRK01000003">
    <property type="protein sequence ID" value="GMR41238.1"/>
    <property type="molecule type" value="Genomic_DNA"/>
</dbReference>
<comment type="caution">
    <text evidence="12">The sequence shown here is derived from an EMBL/GenBank/DDBJ whole genome shotgun (WGS) entry which is preliminary data.</text>
</comment>
<accession>A0AAN5C880</accession>
<evidence type="ECO:0000256" key="8">
    <source>
        <dbReference type="ARBA" id="ARBA00023157"/>
    </source>
</evidence>
<evidence type="ECO:0000259" key="11">
    <source>
        <dbReference type="Pfam" id="PF09258"/>
    </source>
</evidence>
<keyword evidence="13" id="KW-1185">Reference proteome</keyword>
<dbReference type="PANTHER" id="PTHR48261">
    <property type="entry name" value="ACETYLGLUCOSAMINYLTRANSFERASE"/>
    <property type="match status" value="1"/>
</dbReference>
<dbReference type="SUPFAM" id="SSF53448">
    <property type="entry name" value="Nucleotide-diphospho-sugar transferases"/>
    <property type="match status" value="1"/>
</dbReference>
<dbReference type="GO" id="GO:0015012">
    <property type="term" value="P:heparan sulfate proteoglycan biosynthetic process"/>
    <property type="evidence" value="ECO:0007669"/>
    <property type="project" value="UniProtKB-ARBA"/>
</dbReference>
<evidence type="ECO:0000313" key="12">
    <source>
        <dbReference type="EMBL" id="GMR41238.1"/>
    </source>
</evidence>
<dbReference type="GO" id="GO:0005789">
    <property type="term" value="C:endoplasmic reticulum membrane"/>
    <property type="evidence" value="ECO:0007669"/>
    <property type="project" value="UniProtKB-SubCell"/>
</dbReference>
<keyword evidence="6" id="KW-1133">Transmembrane helix</keyword>